<feature type="transmembrane region" description="Helical" evidence="6">
    <location>
        <begin position="12"/>
        <end position="32"/>
    </location>
</feature>
<feature type="transmembrane region" description="Helical" evidence="6">
    <location>
        <begin position="160"/>
        <end position="182"/>
    </location>
</feature>
<dbReference type="GO" id="GO:0005886">
    <property type="term" value="C:plasma membrane"/>
    <property type="evidence" value="ECO:0007669"/>
    <property type="project" value="TreeGrafter"/>
</dbReference>
<sequence>MTTTYSDSLIIWLIFQLINVILLLFLGIQFAFKRKHYTLANLGFVAFIDCIVSTSVALVYGDELATLEFATMNTTTNSTNTISFEPFSSNQDKNSSIAIAAAIQDNTTTTTYTSPPSFCIAQSFILYFTHLCIGFWTFCLMINLWLLIVKGASDVEIKWFKVYIIFAWLLPLILTCTAFIILREQSITYGVSTSLLFFCSIEDGVVRIVTNNIPFALCAIIGLGLGTHASCTLINYRTRFLKQNSLKSLAIPMGLCVRMVLFCLLYLILFIFTSVKPAAEFFLPNDSANYLTKKVAQTMDAYVDTLIAWGLFLIFGTTRESIRSLFTCFGIYCWRCVDIVNRQQPPAPPSTPVSDLETPNNLVPSENNITLTTTPALPQLPPCKYMCCESFPISDKNSPSIIAFSHAGSSNSNSSSLKRAMSTRGKRKVVHENSSPFRLDELRFDCESIDNDGPGSSSSTFGSLGLLNDPAILRLFA</sequence>
<feature type="transmembrane region" description="Helical" evidence="6">
    <location>
        <begin position="39"/>
        <end position="60"/>
    </location>
</feature>
<feature type="transmembrane region" description="Helical" evidence="6">
    <location>
        <begin position="213"/>
        <end position="234"/>
    </location>
</feature>
<feature type="transmembrane region" description="Helical" evidence="6">
    <location>
        <begin position="295"/>
        <end position="315"/>
    </location>
</feature>
<keyword evidence="4 6" id="KW-0472">Membrane</keyword>
<dbReference type="OrthoDB" id="2429376at2759"/>
<comment type="subcellular location">
    <subcellularLocation>
        <location evidence="1">Membrane</location>
        <topology evidence="1">Multi-pass membrane protein</topology>
    </subcellularLocation>
</comment>
<proteinExistence type="predicted"/>
<evidence type="ECO:0000313" key="8">
    <source>
        <dbReference type="Proteomes" id="UP000789508"/>
    </source>
</evidence>
<evidence type="ECO:0000256" key="3">
    <source>
        <dbReference type="ARBA" id="ARBA00022989"/>
    </source>
</evidence>
<dbReference type="Proteomes" id="UP000789508">
    <property type="component" value="Unassembled WGS sequence"/>
</dbReference>
<evidence type="ECO:0000313" key="7">
    <source>
        <dbReference type="EMBL" id="CAG8577675.1"/>
    </source>
</evidence>
<protein>
    <submittedName>
        <fullName evidence="7">1719_t:CDS:1</fullName>
    </submittedName>
</protein>
<dbReference type="PANTHER" id="PTHR23112">
    <property type="entry name" value="G PROTEIN-COUPLED RECEPTOR 157-RELATED"/>
    <property type="match status" value="1"/>
</dbReference>
<dbReference type="AlphaFoldDB" id="A0A9N9G2T9"/>
<gene>
    <name evidence="7" type="ORF">ALEPTO_LOCUS7108</name>
</gene>
<comment type="caution">
    <text evidence="7">The sequence shown here is derived from an EMBL/GenBank/DDBJ whole genome shotgun (WGS) entry which is preliminary data.</text>
</comment>
<dbReference type="PANTHER" id="PTHR23112:SF0">
    <property type="entry name" value="TRANSMEMBRANE PROTEIN 116"/>
    <property type="match status" value="1"/>
</dbReference>
<feature type="transmembrane region" description="Helical" evidence="6">
    <location>
        <begin position="255"/>
        <end position="275"/>
    </location>
</feature>
<dbReference type="EMBL" id="CAJVPS010002851">
    <property type="protein sequence ID" value="CAG8577675.1"/>
    <property type="molecule type" value="Genomic_DNA"/>
</dbReference>
<organism evidence="7 8">
    <name type="scientific">Ambispora leptoticha</name>
    <dbReference type="NCBI Taxonomy" id="144679"/>
    <lineage>
        <taxon>Eukaryota</taxon>
        <taxon>Fungi</taxon>
        <taxon>Fungi incertae sedis</taxon>
        <taxon>Mucoromycota</taxon>
        <taxon>Glomeromycotina</taxon>
        <taxon>Glomeromycetes</taxon>
        <taxon>Archaeosporales</taxon>
        <taxon>Ambisporaceae</taxon>
        <taxon>Ambispora</taxon>
    </lineage>
</organism>
<keyword evidence="3 6" id="KW-1133">Transmembrane helix</keyword>
<keyword evidence="8" id="KW-1185">Reference proteome</keyword>
<dbReference type="GO" id="GO:0004930">
    <property type="term" value="F:G protein-coupled receptor activity"/>
    <property type="evidence" value="ECO:0007669"/>
    <property type="project" value="TreeGrafter"/>
</dbReference>
<evidence type="ECO:0000256" key="4">
    <source>
        <dbReference type="ARBA" id="ARBA00023136"/>
    </source>
</evidence>
<reference evidence="7" key="1">
    <citation type="submission" date="2021-06" db="EMBL/GenBank/DDBJ databases">
        <authorList>
            <person name="Kallberg Y."/>
            <person name="Tangrot J."/>
            <person name="Rosling A."/>
        </authorList>
    </citation>
    <scope>NUCLEOTIDE SEQUENCE</scope>
    <source>
        <strain evidence="7">FL130A</strain>
    </source>
</reference>
<dbReference type="GO" id="GO:0007189">
    <property type="term" value="P:adenylate cyclase-activating G protein-coupled receptor signaling pathway"/>
    <property type="evidence" value="ECO:0007669"/>
    <property type="project" value="TreeGrafter"/>
</dbReference>
<evidence type="ECO:0000256" key="2">
    <source>
        <dbReference type="ARBA" id="ARBA00022692"/>
    </source>
</evidence>
<evidence type="ECO:0000256" key="1">
    <source>
        <dbReference type="ARBA" id="ARBA00004141"/>
    </source>
</evidence>
<evidence type="ECO:0000256" key="5">
    <source>
        <dbReference type="SAM" id="MobiDB-lite"/>
    </source>
</evidence>
<evidence type="ECO:0000256" key="6">
    <source>
        <dbReference type="SAM" id="Phobius"/>
    </source>
</evidence>
<dbReference type="Gene3D" id="1.20.1070.10">
    <property type="entry name" value="Rhodopsin 7-helix transmembrane proteins"/>
    <property type="match status" value="1"/>
</dbReference>
<feature type="transmembrane region" description="Helical" evidence="6">
    <location>
        <begin position="124"/>
        <end position="148"/>
    </location>
</feature>
<feature type="region of interest" description="Disordered" evidence="5">
    <location>
        <begin position="410"/>
        <end position="432"/>
    </location>
</feature>
<accession>A0A9N9G2T9</accession>
<keyword evidence="2 6" id="KW-0812">Transmembrane</keyword>
<name>A0A9N9G2T9_9GLOM</name>